<dbReference type="InterPro" id="IPR002941">
    <property type="entry name" value="DNA_methylase_N4/N6"/>
</dbReference>
<keyword evidence="4" id="KW-0949">S-adenosyl-L-methionine</keyword>
<comment type="similarity">
    <text evidence="1">Belongs to the N(4)/N(6)-methyltransferase family. N(4) subfamily.</text>
</comment>
<keyword evidence="3" id="KW-0808">Transferase</keyword>
<evidence type="ECO:0000256" key="8">
    <source>
        <dbReference type="RuleBase" id="RU362026"/>
    </source>
</evidence>
<evidence type="ECO:0000256" key="3">
    <source>
        <dbReference type="ARBA" id="ARBA00022679"/>
    </source>
</evidence>
<dbReference type="PRINTS" id="PR00508">
    <property type="entry name" value="S21N4MTFRASE"/>
</dbReference>
<keyword evidence="5" id="KW-0680">Restriction system</keyword>
<protein>
    <recommendedName>
        <fullName evidence="8">Methyltransferase</fullName>
        <ecNumber evidence="8">2.1.1.-</ecNumber>
    </recommendedName>
</protein>
<dbReference type="EC" id="2.1.1.-" evidence="8"/>
<name>A0ABS8JUI0_9BURK</name>
<evidence type="ECO:0000256" key="4">
    <source>
        <dbReference type="ARBA" id="ARBA00022691"/>
    </source>
</evidence>
<evidence type="ECO:0000313" key="11">
    <source>
        <dbReference type="Proteomes" id="UP001431019"/>
    </source>
</evidence>
<comment type="caution">
    <text evidence="10">The sequence shown here is derived from an EMBL/GenBank/DDBJ whole genome shotgun (WGS) entry which is preliminary data.</text>
</comment>
<evidence type="ECO:0000256" key="2">
    <source>
        <dbReference type="ARBA" id="ARBA00022603"/>
    </source>
</evidence>
<proteinExistence type="inferred from homology"/>
<accession>A0ABS8JUI0</accession>
<evidence type="ECO:0000256" key="7">
    <source>
        <dbReference type="ARBA" id="ARBA00049120"/>
    </source>
</evidence>
<sequence length="328" mass="36694">MRPRKRPTDILPKLPGSAAYSTARGVMLHGLAEDALQHKDLDPIRGKVQLIFTSPPFPLNTKKKYGNLQGEEYLNWFTSFGSLFRDLLAPDGSIVIELGNSWEPGLPTMSTLGLKALLRFQEANELHLCQEFICHNPARLPSPAQWVTIERIRLKDSFTRLWWLSPSTRPKASNKNVLVEYSPSMTRLLKSKQYNAGKRPSQHHISEESFATDHGGAIAPSVLSIANTRANDPYQEYCRTHGITFHPARMPVQLPEFFVNFLTEPGDIVLDPFGGSNTTGFAAENLDRRWIAVEPTIDYIRGSIGRFDSESIHIPNESISAVGLETEG</sequence>
<dbReference type="InterPro" id="IPR017985">
    <property type="entry name" value="MeTrfase_CN4_CS"/>
</dbReference>
<dbReference type="Pfam" id="PF01555">
    <property type="entry name" value="N6_N4_Mtase"/>
    <property type="match status" value="1"/>
</dbReference>
<evidence type="ECO:0000256" key="1">
    <source>
        <dbReference type="ARBA" id="ARBA00010203"/>
    </source>
</evidence>
<reference evidence="10 11" key="1">
    <citation type="submission" date="2021-11" db="EMBL/GenBank/DDBJ databases">
        <authorList>
            <person name="Oh E.-T."/>
            <person name="Kim S.-B."/>
        </authorList>
    </citation>
    <scope>NUCLEOTIDE SEQUENCE [LARGE SCALE GENOMIC DNA]</scope>
    <source>
        <strain evidence="10 11">MMS20-SJTR3</strain>
    </source>
</reference>
<evidence type="ECO:0000259" key="9">
    <source>
        <dbReference type="Pfam" id="PF01555"/>
    </source>
</evidence>
<dbReference type="InterPro" id="IPR029063">
    <property type="entry name" value="SAM-dependent_MTases_sf"/>
</dbReference>
<evidence type="ECO:0000256" key="6">
    <source>
        <dbReference type="ARBA" id="ARBA00023125"/>
    </source>
</evidence>
<keyword evidence="6" id="KW-0238">DNA-binding</keyword>
<keyword evidence="11" id="KW-1185">Reference proteome</keyword>
<dbReference type="Gene3D" id="3.40.50.150">
    <property type="entry name" value="Vaccinia Virus protein VP39"/>
    <property type="match status" value="1"/>
</dbReference>
<evidence type="ECO:0000313" key="10">
    <source>
        <dbReference type="EMBL" id="MCC8393498.1"/>
    </source>
</evidence>
<gene>
    <name evidence="10" type="ORF">LJ656_12935</name>
</gene>
<keyword evidence="2" id="KW-0489">Methyltransferase</keyword>
<dbReference type="RefSeq" id="WP_230509788.1">
    <property type="nucleotide sequence ID" value="NZ_JAJITD010000005.1"/>
</dbReference>
<organism evidence="10 11">
    <name type="scientific">Paraburkholderia sejongensis</name>
    <dbReference type="NCBI Taxonomy" id="2886946"/>
    <lineage>
        <taxon>Bacteria</taxon>
        <taxon>Pseudomonadati</taxon>
        <taxon>Pseudomonadota</taxon>
        <taxon>Betaproteobacteria</taxon>
        <taxon>Burkholderiales</taxon>
        <taxon>Burkholderiaceae</taxon>
        <taxon>Paraburkholderia</taxon>
    </lineage>
</organism>
<dbReference type="Proteomes" id="UP001431019">
    <property type="component" value="Unassembled WGS sequence"/>
</dbReference>
<evidence type="ECO:0000256" key="5">
    <source>
        <dbReference type="ARBA" id="ARBA00022747"/>
    </source>
</evidence>
<dbReference type="SUPFAM" id="SSF53335">
    <property type="entry name" value="S-adenosyl-L-methionine-dependent methyltransferases"/>
    <property type="match status" value="1"/>
</dbReference>
<comment type="catalytic activity">
    <reaction evidence="7">
        <text>a 2'-deoxycytidine in DNA + S-adenosyl-L-methionine = an N(4)-methyl-2'-deoxycytidine in DNA + S-adenosyl-L-homocysteine + H(+)</text>
        <dbReference type="Rhea" id="RHEA:16857"/>
        <dbReference type="Rhea" id="RHEA-COMP:11369"/>
        <dbReference type="Rhea" id="RHEA-COMP:13674"/>
        <dbReference type="ChEBI" id="CHEBI:15378"/>
        <dbReference type="ChEBI" id="CHEBI:57856"/>
        <dbReference type="ChEBI" id="CHEBI:59789"/>
        <dbReference type="ChEBI" id="CHEBI:85452"/>
        <dbReference type="ChEBI" id="CHEBI:137933"/>
        <dbReference type="EC" id="2.1.1.113"/>
    </reaction>
</comment>
<dbReference type="PROSITE" id="PS00093">
    <property type="entry name" value="N4_MTASE"/>
    <property type="match status" value="1"/>
</dbReference>
<feature type="domain" description="DNA methylase N-4/N-6" evidence="9">
    <location>
        <begin position="48"/>
        <end position="301"/>
    </location>
</feature>
<dbReference type="InterPro" id="IPR001091">
    <property type="entry name" value="RM_Methyltransferase"/>
</dbReference>
<dbReference type="EMBL" id="JAJITD010000005">
    <property type="protein sequence ID" value="MCC8393498.1"/>
    <property type="molecule type" value="Genomic_DNA"/>
</dbReference>